<dbReference type="SUPFAM" id="SSF50998">
    <property type="entry name" value="Quinoprotein alcohol dehydrogenase-like"/>
    <property type="match status" value="1"/>
</dbReference>
<dbReference type="PANTHER" id="PTHR34512:SF30">
    <property type="entry name" value="OUTER MEMBRANE PROTEIN ASSEMBLY FACTOR BAMB"/>
    <property type="match status" value="1"/>
</dbReference>
<evidence type="ECO:0000313" key="3">
    <source>
        <dbReference type="Proteomes" id="UP000066549"/>
    </source>
</evidence>
<evidence type="ECO:0000313" key="2">
    <source>
        <dbReference type="EMBL" id="AKO66327.1"/>
    </source>
</evidence>
<sequence>MKNLLFLFFLIPLSGCIGPVKELERQIQDVYFDSGLDNIPEPLPEDFENTVQVNQPWTNEFDLLPGYAEIVFKEDSIFFITEDGVFTKLSQDTGDTLFSKKIDSRIKTGLFSGLENHFYFTDERNFLTKIDEKGNLIWSIKLPNSLNLKPFFYKNQIIFKYINNNIESFDINTGLSLWSYTRQNPPLSINVQSPMIVMDDILYSGFPGGKVVIIEPESGSFLTELTLSRPKGVTEIDRTNDVAGDLGIVDSTLFASSYNGEITAFDRASGSKIWSRKISSYHGIATDNINLVVAHENDSIYNFDLKSGKTIWKNNDLSFRKISRPLIFNDYLLAIDYLGVLHIVSLDEGERVGVHKFGKDLEDLIDFGETMSVQNSLNNTKMYKFEDYVYILLNHQKIIKIQVNE</sequence>
<name>A0A0H4JCW1_9PROT</name>
<dbReference type="Gene3D" id="2.130.10.10">
    <property type="entry name" value="YVTN repeat-like/Quinoprotein amine dehydrogenase"/>
    <property type="match status" value="1"/>
</dbReference>
<accession>A0A0H4JCW1</accession>
<dbReference type="InterPro" id="IPR015943">
    <property type="entry name" value="WD40/YVTN_repeat-like_dom_sf"/>
</dbReference>
<protein>
    <recommendedName>
        <fullName evidence="1">Pyrrolo-quinoline quinone repeat domain-containing protein</fullName>
    </recommendedName>
</protein>
<keyword evidence="3" id="KW-1185">Reference proteome</keyword>
<reference evidence="2 3" key="1">
    <citation type="submission" date="2015-03" db="EMBL/GenBank/DDBJ databases">
        <title>Comparative analysis of the OM43 clade including a novel species from Red Sea uncovers genomic and metabolic diversity among marine methylotrophs.</title>
        <authorList>
            <person name="Jimenez-Infante F."/>
            <person name="Ngugi D.K."/>
            <person name="Vinu M."/>
            <person name="Alam I."/>
            <person name="Kamau A."/>
            <person name="Blom J."/>
            <person name="Bajic V.B."/>
            <person name="Stingl U."/>
        </authorList>
    </citation>
    <scope>NUCLEOTIDE SEQUENCE [LARGE SCALE GENOMIC DNA]</scope>
    <source>
        <strain evidence="2 3">MBRSH7</strain>
    </source>
</reference>
<dbReference type="Pfam" id="PF13360">
    <property type="entry name" value="PQQ_2"/>
    <property type="match status" value="1"/>
</dbReference>
<feature type="domain" description="Pyrrolo-quinoline quinone repeat" evidence="1">
    <location>
        <begin position="83"/>
        <end position="314"/>
    </location>
</feature>
<dbReference type="InterPro" id="IPR018391">
    <property type="entry name" value="PQQ_b-propeller_rpt"/>
</dbReference>
<dbReference type="OrthoDB" id="5173551at2"/>
<dbReference type="InterPro" id="IPR011047">
    <property type="entry name" value="Quinoprotein_ADH-like_sf"/>
</dbReference>
<dbReference type="AlphaFoldDB" id="A0A0H4JCW1"/>
<dbReference type="Proteomes" id="UP000066549">
    <property type="component" value="Chromosome"/>
</dbReference>
<dbReference type="InterPro" id="IPR002372">
    <property type="entry name" value="PQQ_rpt_dom"/>
</dbReference>
<proteinExistence type="predicted"/>
<dbReference type="SMART" id="SM00564">
    <property type="entry name" value="PQQ"/>
    <property type="match status" value="6"/>
</dbReference>
<organism evidence="2 3">
    <name type="scientific">Methylophilales bacterium MBRS-H7</name>
    <dbReference type="NCBI Taxonomy" id="1623450"/>
    <lineage>
        <taxon>Bacteria</taxon>
        <taxon>Pseudomonadati</taxon>
        <taxon>Pseudomonadota</taxon>
        <taxon>Betaproteobacteria</taxon>
        <taxon>Nitrosomonadales</taxon>
        <taxon>OM43 clade</taxon>
    </lineage>
</organism>
<gene>
    <name evidence="2" type="ORF">VI33_06605</name>
</gene>
<dbReference type="EMBL" id="CP011002">
    <property type="protein sequence ID" value="AKO66327.1"/>
    <property type="molecule type" value="Genomic_DNA"/>
</dbReference>
<evidence type="ECO:0000259" key="1">
    <source>
        <dbReference type="Pfam" id="PF13360"/>
    </source>
</evidence>
<dbReference type="PANTHER" id="PTHR34512">
    <property type="entry name" value="CELL SURFACE PROTEIN"/>
    <property type="match status" value="1"/>
</dbReference>